<accession>A0A3S5C835</accession>
<protein>
    <submittedName>
        <fullName evidence="1">Uncharacterized protein</fullName>
    </submittedName>
</protein>
<dbReference type="Gene3D" id="1.25.10.10">
    <property type="entry name" value="Leucine-rich Repeat Variant"/>
    <property type="match status" value="1"/>
</dbReference>
<name>A0A3S5C835_9PLAT</name>
<sequence length="252" mass="26898">MCALTLTNITTLKECQEKLVDQLISQIQRSPGPPTRNLIGRCLASLFSNGDTLYLYKAINTCNDILKSKDDGPPYLNIRLTAINCLGTMYERLGRLAESQTRYEIMLALHGIVHGLGYSGYGCHKEIYKAAKNCMTDRAMPVRAAAAKCIYALVDYSQSLHTTDLEATVNLCLRSMESSSYEVRLESSRLLGHLLARTQGHSFKGFGLHPSSSLTGGSGSGAGSCGTIGSCGGQIGNNGITGTGVATTSGKC</sequence>
<dbReference type="GO" id="GO:0005829">
    <property type="term" value="C:cytosol"/>
    <property type="evidence" value="ECO:0007669"/>
    <property type="project" value="GOC"/>
</dbReference>
<dbReference type="InterPro" id="IPR016024">
    <property type="entry name" value="ARM-type_fold"/>
</dbReference>
<dbReference type="InterPro" id="IPR011989">
    <property type="entry name" value="ARM-like"/>
</dbReference>
<dbReference type="GO" id="GO:0042147">
    <property type="term" value="P:retrograde transport, endosome to Golgi"/>
    <property type="evidence" value="ECO:0007669"/>
    <property type="project" value="TreeGrafter"/>
</dbReference>
<dbReference type="GO" id="GO:0006897">
    <property type="term" value="P:endocytosis"/>
    <property type="evidence" value="ECO:0007669"/>
    <property type="project" value="TreeGrafter"/>
</dbReference>
<dbReference type="GO" id="GO:0030139">
    <property type="term" value="C:endocytic vesicle"/>
    <property type="evidence" value="ECO:0007669"/>
    <property type="project" value="TreeGrafter"/>
</dbReference>
<comment type="caution">
    <text evidence="1">The sequence shown here is derived from an EMBL/GenBank/DDBJ whole genome shotgun (WGS) entry which is preliminary data.</text>
</comment>
<dbReference type="GO" id="GO:0005794">
    <property type="term" value="C:Golgi apparatus"/>
    <property type="evidence" value="ECO:0007669"/>
    <property type="project" value="TreeGrafter"/>
</dbReference>
<organism evidence="1 2">
    <name type="scientific">Protopolystoma xenopodis</name>
    <dbReference type="NCBI Taxonomy" id="117903"/>
    <lineage>
        <taxon>Eukaryota</taxon>
        <taxon>Metazoa</taxon>
        <taxon>Spiralia</taxon>
        <taxon>Lophotrochozoa</taxon>
        <taxon>Platyhelminthes</taxon>
        <taxon>Monogenea</taxon>
        <taxon>Polyopisthocotylea</taxon>
        <taxon>Polystomatidea</taxon>
        <taxon>Polystomatidae</taxon>
        <taxon>Protopolystoma</taxon>
    </lineage>
</organism>
<dbReference type="PANTHER" id="PTHR21663">
    <property type="entry name" value="HYPOTHETICAL HEAT DOMAIN-CONTAINING"/>
    <property type="match status" value="1"/>
</dbReference>
<dbReference type="GO" id="GO:0008104">
    <property type="term" value="P:intracellular protein localization"/>
    <property type="evidence" value="ECO:0007669"/>
    <property type="project" value="TreeGrafter"/>
</dbReference>
<dbReference type="EMBL" id="CAAALY010269571">
    <property type="protein sequence ID" value="VEL41485.1"/>
    <property type="molecule type" value="Genomic_DNA"/>
</dbReference>
<gene>
    <name evidence="1" type="ORF">PXEA_LOCUS34925</name>
</gene>
<evidence type="ECO:0000313" key="2">
    <source>
        <dbReference type="Proteomes" id="UP000784294"/>
    </source>
</evidence>
<dbReference type="OrthoDB" id="192608at2759"/>
<dbReference type="SUPFAM" id="SSF48371">
    <property type="entry name" value="ARM repeat"/>
    <property type="match status" value="1"/>
</dbReference>
<proteinExistence type="predicted"/>
<reference evidence="1" key="1">
    <citation type="submission" date="2018-11" db="EMBL/GenBank/DDBJ databases">
        <authorList>
            <consortium name="Pathogen Informatics"/>
        </authorList>
    </citation>
    <scope>NUCLEOTIDE SEQUENCE</scope>
</reference>
<dbReference type="PANTHER" id="PTHR21663:SF0">
    <property type="entry name" value="HEAT REPEAT-CONTAINING PROTEIN 5B"/>
    <property type="match status" value="1"/>
</dbReference>
<evidence type="ECO:0000313" key="1">
    <source>
        <dbReference type="EMBL" id="VEL41485.1"/>
    </source>
</evidence>
<dbReference type="GO" id="GO:0016020">
    <property type="term" value="C:membrane"/>
    <property type="evidence" value="ECO:0007669"/>
    <property type="project" value="TreeGrafter"/>
</dbReference>
<dbReference type="AlphaFoldDB" id="A0A3S5C835"/>
<dbReference type="Proteomes" id="UP000784294">
    <property type="component" value="Unassembled WGS sequence"/>
</dbReference>
<keyword evidence="2" id="KW-1185">Reference proteome</keyword>
<dbReference type="InterPro" id="IPR040108">
    <property type="entry name" value="Laa1/Sip1/HEATR5"/>
</dbReference>